<protein>
    <submittedName>
        <fullName evidence="1">Uncharacterized protein</fullName>
    </submittedName>
</protein>
<accession>A0A250FNR9</accession>
<dbReference type="GeneID" id="84806985"/>
<dbReference type="AlphaFoldDB" id="A0A250FNR9"/>
<dbReference type="KEGG" id="cgh:CGC50_00190"/>
<evidence type="ECO:0000313" key="1">
    <source>
        <dbReference type="EMBL" id="ATA85708.1"/>
    </source>
</evidence>
<proteinExistence type="predicted"/>
<sequence length="92" mass="10697">MLSQETNPAVVNNSSPSTYCFDVEAVNQFFAEEIHVREFTRYMRILIYETTRLHLRYCDTASGELSEEVLQAYDYLNGLSEALNPYFTNQNL</sequence>
<name>A0A250FNR9_9FLAO</name>
<dbReference type="EMBL" id="CP022386">
    <property type="protein sequence ID" value="ATA85708.1"/>
    <property type="molecule type" value="Genomic_DNA"/>
</dbReference>
<dbReference type="OrthoDB" id="9953128at2"/>
<dbReference type="Proteomes" id="UP000217250">
    <property type="component" value="Chromosome"/>
</dbReference>
<organism evidence="1 2">
    <name type="scientific">Capnocytophaga gingivalis</name>
    <dbReference type="NCBI Taxonomy" id="1017"/>
    <lineage>
        <taxon>Bacteria</taxon>
        <taxon>Pseudomonadati</taxon>
        <taxon>Bacteroidota</taxon>
        <taxon>Flavobacteriia</taxon>
        <taxon>Flavobacteriales</taxon>
        <taxon>Flavobacteriaceae</taxon>
        <taxon>Capnocytophaga</taxon>
    </lineage>
</organism>
<gene>
    <name evidence="1" type="ORF">CGC50_00190</name>
</gene>
<reference evidence="2" key="1">
    <citation type="submission" date="2017-06" db="EMBL/GenBank/DDBJ databases">
        <title>Capnocytophaga spp. assemblies.</title>
        <authorList>
            <person name="Gulvik C.A."/>
        </authorList>
    </citation>
    <scope>NUCLEOTIDE SEQUENCE [LARGE SCALE GENOMIC DNA]</scope>
    <source>
        <strain evidence="2">H1496</strain>
    </source>
</reference>
<evidence type="ECO:0000313" key="2">
    <source>
        <dbReference type="Proteomes" id="UP000217250"/>
    </source>
</evidence>
<dbReference type="RefSeq" id="WP_095909208.1">
    <property type="nucleotide sequence ID" value="NZ_CP022386.1"/>
</dbReference>